<proteinExistence type="predicted"/>
<accession>I3US48</accession>
<dbReference type="KEGG" id="ppi:YSA_02854"/>
<dbReference type="EMBL" id="CP003588">
    <property type="protein sequence ID" value="AFK68319.1"/>
    <property type="molecule type" value="Genomic_DNA"/>
</dbReference>
<organism evidence="1 2">
    <name type="scientific">Pseudomonas putida ND6</name>
    <dbReference type="NCBI Taxonomy" id="231023"/>
    <lineage>
        <taxon>Bacteria</taxon>
        <taxon>Pseudomonadati</taxon>
        <taxon>Pseudomonadota</taxon>
        <taxon>Gammaproteobacteria</taxon>
        <taxon>Pseudomonadales</taxon>
        <taxon>Pseudomonadaceae</taxon>
        <taxon>Pseudomonas</taxon>
    </lineage>
</organism>
<dbReference type="HOGENOM" id="CLU_3331805_0_0_6"/>
<evidence type="ECO:0000313" key="1">
    <source>
        <dbReference type="EMBL" id="AFK68319.1"/>
    </source>
</evidence>
<sequence>MTPLPDSRAAHTDTSIYSIFMRYYLRFLIKFIGVGLNP</sequence>
<gene>
    <name evidence="1" type="ORF">YSA_02854</name>
</gene>
<protein>
    <submittedName>
        <fullName evidence="1">Uncharacterized protein</fullName>
    </submittedName>
</protein>
<dbReference type="Proteomes" id="UP000005268">
    <property type="component" value="Chromosome"/>
</dbReference>
<name>I3US48_PSEPU</name>
<evidence type="ECO:0000313" key="2">
    <source>
        <dbReference type="Proteomes" id="UP000005268"/>
    </source>
</evidence>
<reference evidence="1 2" key="1">
    <citation type="journal article" date="2012" name="J. Bacteriol.">
        <title>Complete Genome Sequence of the Naphthalene-Degrading Pseudomonas putida Strain ND6.</title>
        <authorList>
            <person name="Li S."/>
            <person name="Zhao H."/>
            <person name="Li Y."/>
            <person name="Niu S."/>
            <person name="Cai B."/>
        </authorList>
    </citation>
    <scope>NUCLEOTIDE SEQUENCE [LARGE SCALE GENOMIC DNA]</scope>
    <source>
        <strain evidence="1 2">ND6</strain>
    </source>
</reference>
<dbReference type="AlphaFoldDB" id="I3US48"/>